<reference evidence="3 4" key="1">
    <citation type="submission" date="2017-04" db="EMBL/GenBank/DDBJ databases">
        <title>Draft genome sequence of Zooshikella ganghwensis VG4 isolated from Red Sea sediments.</title>
        <authorList>
            <person name="Rehman Z."/>
            <person name="Alam I."/>
            <person name="Kamau A."/>
            <person name="Bajic V."/>
            <person name="Leiknes T."/>
        </authorList>
    </citation>
    <scope>NUCLEOTIDE SEQUENCE [LARGE SCALE GENOMIC DNA]</scope>
    <source>
        <strain evidence="3 4">VG4</strain>
    </source>
</reference>
<dbReference type="GO" id="GO:0030428">
    <property type="term" value="C:cell septum"/>
    <property type="evidence" value="ECO:0007669"/>
    <property type="project" value="TreeGrafter"/>
</dbReference>
<keyword evidence="1" id="KW-0472">Membrane</keyword>
<dbReference type="GO" id="GO:0032153">
    <property type="term" value="C:cell division site"/>
    <property type="evidence" value="ECO:0007669"/>
    <property type="project" value="TreeGrafter"/>
</dbReference>
<keyword evidence="1" id="KW-1133">Transmembrane helix</keyword>
<dbReference type="AlphaFoldDB" id="A0A4P9VUZ7"/>
<accession>A0A4P9VUZ7</accession>
<evidence type="ECO:0000259" key="2">
    <source>
        <dbReference type="PROSITE" id="PS51724"/>
    </source>
</evidence>
<dbReference type="Gene3D" id="3.30.70.1070">
    <property type="entry name" value="Sporulation related repeat"/>
    <property type="match status" value="1"/>
</dbReference>
<dbReference type="InterPro" id="IPR036680">
    <property type="entry name" value="SPOR-like_sf"/>
</dbReference>
<sequence length="192" mass="21153">MAKRGASRKPKQTQQARPSGLPWLVTGVVVGLFLAFLIKLVPNASDIRKTVTSSNKSSSEQQPDSPSKAVFDFYTLLTESETVVQNVEDNEVLPAKLTQPEQQAPAPNPPEKAAQTQYALQAGSFRNRQDADRRRAELILLGLTAQTQPVNIRNGETWYRVQVGPFANKQQMVSVKGNLAQQNIDSIALQLK</sequence>
<dbReference type="InterPro" id="IPR052521">
    <property type="entry name" value="Cell_div_SPOR-domain"/>
</dbReference>
<feature type="domain" description="SPOR" evidence="2">
    <location>
        <begin position="112"/>
        <end position="192"/>
    </location>
</feature>
<evidence type="ECO:0000256" key="1">
    <source>
        <dbReference type="SAM" id="Phobius"/>
    </source>
</evidence>
<dbReference type="RefSeq" id="WP_027707048.1">
    <property type="nucleotide sequence ID" value="NZ_NDXW01000001.1"/>
</dbReference>
<dbReference type="Pfam" id="PF05036">
    <property type="entry name" value="SPOR"/>
    <property type="match status" value="1"/>
</dbReference>
<gene>
    <name evidence="3" type="ORF">B9G39_24010</name>
</gene>
<feature type="transmembrane region" description="Helical" evidence="1">
    <location>
        <begin position="21"/>
        <end position="41"/>
    </location>
</feature>
<evidence type="ECO:0000313" key="3">
    <source>
        <dbReference type="EMBL" id="RDH46264.1"/>
    </source>
</evidence>
<dbReference type="InterPro" id="IPR007730">
    <property type="entry name" value="SPOR-like_dom"/>
</dbReference>
<dbReference type="GO" id="GO:0042834">
    <property type="term" value="F:peptidoglycan binding"/>
    <property type="evidence" value="ECO:0007669"/>
    <property type="project" value="InterPro"/>
</dbReference>
<dbReference type="PANTHER" id="PTHR38687:SF1">
    <property type="entry name" value="CELL DIVISION PROTEIN DEDD"/>
    <property type="match status" value="1"/>
</dbReference>
<organism evidence="3 4">
    <name type="scientific">Zooshikella ganghwensis</name>
    <dbReference type="NCBI Taxonomy" id="202772"/>
    <lineage>
        <taxon>Bacteria</taxon>
        <taxon>Pseudomonadati</taxon>
        <taxon>Pseudomonadota</taxon>
        <taxon>Gammaproteobacteria</taxon>
        <taxon>Oceanospirillales</taxon>
        <taxon>Zooshikellaceae</taxon>
        <taxon>Zooshikella</taxon>
    </lineage>
</organism>
<protein>
    <submittedName>
        <fullName evidence="3">SPOR domain-containing protein</fullName>
    </submittedName>
</protein>
<dbReference type="EMBL" id="NDXW01000001">
    <property type="protein sequence ID" value="RDH46264.1"/>
    <property type="molecule type" value="Genomic_DNA"/>
</dbReference>
<name>A0A4P9VUZ7_9GAMM</name>
<keyword evidence="1" id="KW-0812">Transmembrane</keyword>
<comment type="caution">
    <text evidence="3">The sequence shown here is derived from an EMBL/GenBank/DDBJ whole genome shotgun (WGS) entry which is preliminary data.</text>
</comment>
<keyword evidence="4" id="KW-1185">Reference proteome</keyword>
<dbReference type="SUPFAM" id="SSF110997">
    <property type="entry name" value="Sporulation related repeat"/>
    <property type="match status" value="1"/>
</dbReference>
<evidence type="ECO:0000313" key="4">
    <source>
        <dbReference type="Proteomes" id="UP000257039"/>
    </source>
</evidence>
<dbReference type="PROSITE" id="PS51724">
    <property type="entry name" value="SPOR"/>
    <property type="match status" value="1"/>
</dbReference>
<dbReference type="Proteomes" id="UP000257039">
    <property type="component" value="Unassembled WGS sequence"/>
</dbReference>
<proteinExistence type="predicted"/>
<dbReference type="PANTHER" id="PTHR38687">
    <property type="entry name" value="CELL DIVISION PROTEIN DEDD-RELATED"/>
    <property type="match status" value="1"/>
</dbReference>
<dbReference type="GO" id="GO:0032506">
    <property type="term" value="P:cytokinetic process"/>
    <property type="evidence" value="ECO:0007669"/>
    <property type="project" value="TreeGrafter"/>
</dbReference>